<evidence type="ECO:0000313" key="3">
    <source>
        <dbReference type="Proteomes" id="UP000657574"/>
    </source>
</evidence>
<proteinExistence type="predicted"/>
<comment type="caution">
    <text evidence="2">The sequence shown here is derived from an EMBL/GenBank/DDBJ whole genome shotgun (WGS) entry which is preliminary data.</text>
</comment>
<dbReference type="AlphaFoldDB" id="A0A917LB84"/>
<accession>A0A917LB84</accession>
<evidence type="ECO:0000313" key="2">
    <source>
        <dbReference type="EMBL" id="GGJ58008.1"/>
    </source>
</evidence>
<protein>
    <submittedName>
        <fullName evidence="2">Uncharacterized protein</fullName>
    </submittedName>
</protein>
<reference evidence="2" key="1">
    <citation type="journal article" date="2014" name="Int. J. Syst. Evol. Microbiol.">
        <title>Complete genome sequence of Corynebacterium casei LMG S-19264T (=DSM 44701T), isolated from a smear-ripened cheese.</title>
        <authorList>
            <consortium name="US DOE Joint Genome Institute (JGI-PGF)"/>
            <person name="Walter F."/>
            <person name="Albersmeier A."/>
            <person name="Kalinowski J."/>
            <person name="Ruckert C."/>
        </authorList>
    </citation>
    <scope>NUCLEOTIDE SEQUENCE</scope>
    <source>
        <strain evidence="2">JCM 3086</strain>
    </source>
</reference>
<sequence length="117" mass="12945">MKASCAERRAPNTRPFPEALLWPDDSYTEYLADWATAHLGPVLDLVRRREDVRHFQALPAAGSSKLRGGTAADSEKTAATAPRGPAAHLEENARGPGPAVHCPSRHRCLWRRWLRPA</sequence>
<dbReference type="EMBL" id="BMQA01000056">
    <property type="protein sequence ID" value="GGJ58008.1"/>
    <property type="molecule type" value="Genomic_DNA"/>
</dbReference>
<keyword evidence="3" id="KW-1185">Reference proteome</keyword>
<reference evidence="2" key="2">
    <citation type="submission" date="2020-09" db="EMBL/GenBank/DDBJ databases">
        <authorList>
            <person name="Sun Q."/>
            <person name="Ohkuma M."/>
        </authorList>
    </citation>
    <scope>NUCLEOTIDE SEQUENCE</scope>
    <source>
        <strain evidence="2">JCM 3086</strain>
    </source>
</reference>
<evidence type="ECO:0000256" key="1">
    <source>
        <dbReference type="SAM" id="MobiDB-lite"/>
    </source>
</evidence>
<name>A0A917LB84_9ACTN</name>
<gene>
    <name evidence="2" type="ORF">GCM10010121_080830</name>
</gene>
<feature type="region of interest" description="Disordered" evidence="1">
    <location>
        <begin position="62"/>
        <end position="101"/>
    </location>
</feature>
<dbReference type="Proteomes" id="UP000657574">
    <property type="component" value="Unassembled WGS sequence"/>
</dbReference>
<organism evidence="2 3">
    <name type="scientific">Streptomyces brasiliensis</name>
    <dbReference type="NCBI Taxonomy" id="1954"/>
    <lineage>
        <taxon>Bacteria</taxon>
        <taxon>Bacillati</taxon>
        <taxon>Actinomycetota</taxon>
        <taxon>Actinomycetes</taxon>
        <taxon>Kitasatosporales</taxon>
        <taxon>Streptomycetaceae</taxon>
        <taxon>Streptomyces</taxon>
    </lineage>
</organism>